<dbReference type="InterPro" id="IPR003593">
    <property type="entry name" value="AAA+_ATPase"/>
</dbReference>
<dbReference type="InterPro" id="IPR027417">
    <property type="entry name" value="P-loop_NTPase"/>
</dbReference>
<dbReference type="GO" id="GO:0005524">
    <property type="term" value="F:ATP binding"/>
    <property type="evidence" value="ECO:0007669"/>
    <property type="project" value="UniProtKB-KW"/>
</dbReference>
<dbReference type="Proteomes" id="UP001195483">
    <property type="component" value="Unassembled WGS sequence"/>
</dbReference>
<dbReference type="PANTHER" id="PTHR43023">
    <property type="entry name" value="PROTEIN TRIGALACTOSYLDIACYLGLYCEROL 3, CHLOROPLASTIC"/>
    <property type="match status" value="1"/>
</dbReference>
<feature type="domain" description="ABC transporter" evidence="4">
    <location>
        <begin position="2"/>
        <end position="238"/>
    </location>
</feature>
<dbReference type="SUPFAM" id="SSF52540">
    <property type="entry name" value="P-loop containing nucleoside triphosphate hydrolases"/>
    <property type="match status" value="1"/>
</dbReference>
<dbReference type="InterPro" id="IPR017871">
    <property type="entry name" value="ABC_transporter-like_CS"/>
</dbReference>
<evidence type="ECO:0000256" key="1">
    <source>
        <dbReference type="ARBA" id="ARBA00022448"/>
    </source>
</evidence>
<dbReference type="AlphaFoldDB" id="A0AAE0S353"/>
<evidence type="ECO:0000256" key="2">
    <source>
        <dbReference type="ARBA" id="ARBA00022741"/>
    </source>
</evidence>
<dbReference type="EMBL" id="JAEAOA010002069">
    <property type="protein sequence ID" value="KAK3584228.1"/>
    <property type="molecule type" value="Genomic_DNA"/>
</dbReference>
<keyword evidence="3" id="KW-0067">ATP-binding</keyword>
<keyword evidence="1" id="KW-0813">Transport</keyword>
<organism evidence="5 6">
    <name type="scientific">Potamilus streckersoni</name>
    <dbReference type="NCBI Taxonomy" id="2493646"/>
    <lineage>
        <taxon>Eukaryota</taxon>
        <taxon>Metazoa</taxon>
        <taxon>Spiralia</taxon>
        <taxon>Lophotrochozoa</taxon>
        <taxon>Mollusca</taxon>
        <taxon>Bivalvia</taxon>
        <taxon>Autobranchia</taxon>
        <taxon>Heteroconchia</taxon>
        <taxon>Palaeoheterodonta</taxon>
        <taxon>Unionida</taxon>
        <taxon>Unionoidea</taxon>
        <taxon>Unionidae</taxon>
        <taxon>Ambleminae</taxon>
        <taxon>Lampsilini</taxon>
        <taxon>Potamilus</taxon>
    </lineage>
</organism>
<dbReference type="Gene3D" id="3.40.50.300">
    <property type="entry name" value="P-loop containing nucleotide triphosphate hydrolases"/>
    <property type="match status" value="1"/>
</dbReference>
<dbReference type="PROSITE" id="PS50893">
    <property type="entry name" value="ABC_TRANSPORTER_2"/>
    <property type="match status" value="1"/>
</dbReference>
<dbReference type="Pfam" id="PF00005">
    <property type="entry name" value="ABC_tran"/>
    <property type="match status" value="1"/>
</dbReference>
<protein>
    <recommendedName>
        <fullName evidence="4">ABC transporter domain-containing protein</fullName>
    </recommendedName>
</protein>
<dbReference type="PROSITE" id="PS00211">
    <property type="entry name" value="ABC_TRANSPORTER_1"/>
    <property type="match status" value="1"/>
</dbReference>
<evidence type="ECO:0000313" key="6">
    <source>
        <dbReference type="Proteomes" id="UP001195483"/>
    </source>
</evidence>
<keyword evidence="2" id="KW-0547">Nucleotide-binding</keyword>
<evidence type="ECO:0000313" key="5">
    <source>
        <dbReference type="EMBL" id="KAK3584228.1"/>
    </source>
</evidence>
<dbReference type="PANTHER" id="PTHR43023:SF3">
    <property type="entry name" value="PROTEIN TRIGALACTOSYLDIACYLGLYCEROL 3, CHLOROPLASTIC"/>
    <property type="match status" value="1"/>
</dbReference>
<reference evidence="5" key="3">
    <citation type="submission" date="2023-05" db="EMBL/GenBank/DDBJ databases">
        <authorList>
            <person name="Smith C.H."/>
        </authorList>
    </citation>
    <scope>NUCLEOTIDE SEQUENCE</scope>
    <source>
        <strain evidence="5">CHS0354</strain>
        <tissue evidence="5">Mantle</tissue>
    </source>
</reference>
<keyword evidence="6" id="KW-1185">Reference proteome</keyword>
<dbReference type="InterPro" id="IPR003439">
    <property type="entry name" value="ABC_transporter-like_ATP-bd"/>
</dbReference>
<dbReference type="CDD" id="cd03261">
    <property type="entry name" value="ABC_Org_Solvent_Resistant"/>
    <property type="match status" value="1"/>
</dbReference>
<dbReference type="SMART" id="SM00382">
    <property type="entry name" value="AAA"/>
    <property type="match status" value="1"/>
</dbReference>
<evidence type="ECO:0000256" key="3">
    <source>
        <dbReference type="ARBA" id="ARBA00022840"/>
    </source>
</evidence>
<accession>A0AAE0S353</accession>
<proteinExistence type="predicted"/>
<sequence length="249" mass="28002">MIEFDNVYKSFGKFHVLKGLDLTLESGKINFVIGRSGSGKSVLLKHILGFIKPDSGNICIDGQDTAGYKEQDWQVLRRRFGMLFQDAALFDFMTVRQNVAFPLIENTRKHSDEINEIVSRKLELVGLKNHDSKLPSELSGGMRKRVAFARAIATDPDFVLFDEPTTGLDPIVCSVIDNLMADAQRELNSTFVVISHDMKATFKIAHKIFMLYNGEIVAQGTPDEIQQTGDPLVRQFIEGHLTGPFEIFY</sequence>
<gene>
    <name evidence="5" type="ORF">CHS0354_035309</name>
</gene>
<comment type="caution">
    <text evidence="5">The sequence shown here is derived from an EMBL/GenBank/DDBJ whole genome shotgun (WGS) entry which is preliminary data.</text>
</comment>
<reference evidence="5" key="1">
    <citation type="journal article" date="2021" name="Genome Biol. Evol.">
        <title>A High-Quality Reference Genome for a Parasitic Bivalve with Doubly Uniparental Inheritance (Bivalvia: Unionida).</title>
        <authorList>
            <person name="Smith C.H."/>
        </authorList>
    </citation>
    <scope>NUCLEOTIDE SEQUENCE</scope>
    <source>
        <strain evidence="5">CHS0354</strain>
    </source>
</reference>
<evidence type="ECO:0000259" key="4">
    <source>
        <dbReference type="PROSITE" id="PS50893"/>
    </source>
</evidence>
<name>A0AAE0S353_9BIVA</name>
<dbReference type="GO" id="GO:0016887">
    <property type="term" value="F:ATP hydrolysis activity"/>
    <property type="evidence" value="ECO:0007669"/>
    <property type="project" value="InterPro"/>
</dbReference>
<reference evidence="5" key="2">
    <citation type="journal article" date="2021" name="Genome Biol. Evol.">
        <title>Developing a high-quality reference genome for a parasitic bivalve with doubly uniparental inheritance (Bivalvia: Unionida).</title>
        <authorList>
            <person name="Smith C.H."/>
        </authorList>
    </citation>
    <scope>NUCLEOTIDE SEQUENCE</scope>
    <source>
        <strain evidence="5">CHS0354</strain>
        <tissue evidence="5">Mantle</tissue>
    </source>
</reference>